<feature type="region of interest" description="Disordered" evidence="2">
    <location>
        <begin position="1"/>
        <end position="21"/>
    </location>
</feature>
<evidence type="ECO:0000259" key="3">
    <source>
        <dbReference type="Pfam" id="PF20667"/>
    </source>
</evidence>
<feature type="coiled-coil region" evidence="1">
    <location>
        <begin position="86"/>
        <end position="152"/>
    </location>
</feature>
<feature type="region of interest" description="Disordered" evidence="2">
    <location>
        <begin position="36"/>
        <end position="62"/>
    </location>
</feature>
<dbReference type="EMBL" id="KK101479">
    <property type="protein sequence ID" value="KIZ00730.1"/>
    <property type="molecule type" value="Genomic_DNA"/>
</dbReference>
<dbReference type="Proteomes" id="UP000054498">
    <property type="component" value="Unassembled WGS sequence"/>
</dbReference>
<reference evidence="4 5" key="1">
    <citation type="journal article" date="2013" name="BMC Genomics">
        <title>Reconstruction of the lipid metabolism for the microalga Monoraphidium neglectum from its genome sequence reveals characteristics suitable for biofuel production.</title>
        <authorList>
            <person name="Bogen C."/>
            <person name="Al-Dilaimi A."/>
            <person name="Albersmeier A."/>
            <person name="Wichmann J."/>
            <person name="Grundmann M."/>
            <person name="Rupp O."/>
            <person name="Lauersen K.J."/>
            <person name="Blifernez-Klassen O."/>
            <person name="Kalinowski J."/>
            <person name="Goesmann A."/>
            <person name="Mussgnug J.H."/>
            <person name="Kruse O."/>
        </authorList>
    </citation>
    <scope>NUCLEOTIDE SEQUENCE [LARGE SCALE GENOMIC DNA]</scope>
    <source>
        <strain evidence="4 5">SAG 48.87</strain>
    </source>
</reference>
<evidence type="ECO:0000256" key="1">
    <source>
        <dbReference type="SAM" id="Coils"/>
    </source>
</evidence>
<dbReference type="Gene3D" id="1.20.1270.70">
    <property type="entry name" value="Designed single chain three-helix bundle"/>
    <property type="match status" value="1"/>
</dbReference>
<dbReference type="AlphaFoldDB" id="A0A0D2MBY7"/>
<keyword evidence="1" id="KW-0175">Coiled coil</keyword>
<keyword evidence="5" id="KW-1185">Reference proteome</keyword>
<sequence length="190" mass="20215">MSISQRHALCRGPQASRPQPSTRCCVVSLRRAGQPLRAASDDLQGLPGPDHEAAERTRQAGLEAAAPGPAVKSIDDGITLRVAGPVRELAGAVDRVEKAVDRLEKTMDHKLDPLDNKLDQLANKLDRLGNKLDQLGNKLDRLGENLTSLKSAGAVAVAALLVVLVGISSPDVWREGLYGQLLMQVLPGAK</sequence>
<feature type="domain" description="Exocyst complex component Sec10 N-terminal" evidence="3">
    <location>
        <begin position="92"/>
        <end position="152"/>
    </location>
</feature>
<evidence type="ECO:0000313" key="4">
    <source>
        <dbReference type="EMBL" id="KIZ00730.1"/>
    </source>
</evidence>
<dbReference type="KEGG" id="mng:MNEG_7232"/>
<feature type="compositionally biased region" description="Basic and acidic residues" evidence="2">
    <location>
        <begin position="49"/>
        <end position="58"/>
    </location>
</feature>
<dbReference type="InterPro" id="IPR048625">
    <property type="entry name" value="Sec10_N"/>
</dbReference>
<proteinExistence type="predicted"/>
<dbReference type="Pfam" id="PF20667">
    <property type="entry name" value="Sec10_N"/>
    <property type="match status" value="1"/>
</dbReference>
<evidence type="ECO:0000313" key="5">
    <source>
        <dbReference type="Proteomes" id="UP000054498"/>
    </source>
</evidence>
<organism evidence="4 5">
    <name type="scientific">Monoraphidium neglectum</name>
    <dbReference type="NCBI Taxonomy" id="145388"/>
    <lineage>
        <taxon>Eukaryota</taxon>
        <taxon>Viridiplantae</taxon>
        <taxon>Chlorophyta</taxon>
        <taxon>core chlorophytes</taxon>
        <taxon>Chlorophyceae</taxon>
        <taxon>CS clade</taxon>
        <taxon>Sphaeropleales</taxon>
        <taxon>Selenastraceae</taxon>
        <taxon>Monoraphidium</taxon>
    </lineage>
</organism>
<dbReference type="RefSeq" id="XP_013899749.1">
    <property type="nucleotide sequence ID" value="XM_014044295.1"/>
</dbReference>
<dbReference type="GeneID" id="25740108"/>
<name>A0A0D2MBY7_9CHLO</name>
<accession>A0A0D2MBY7</accession>
<gene>
    <name evidence="4" type="ORF">MNEG_7232</name>
</gene>
<evidence type="ECO:0000256" key="2">
    <source>
        <dbReference type="SAM" id="MobiDB-lite"/>
    </source>
</evidence>
<protein>
    <recommendedName>
        <fullName evidence="3">Exocyst complex component Sec10 N-terminal domain-containing protein</fullName>
    </recommendedName>
</protein>